<dbReference type="InterPro" id="IPR014284">
    <property type="entry name" value="RNA_pol_sigma-70_dom"/>
</dbReference>
<dbReference type="InterPro" id="IPR036388">
    <property type="entry name" value="WH-like_DNA-bd_sf"/>
</dbReference>
<keyword evidence="2" id="KW-0805">Transcription regulation</keyword>
<dbReference type="Pfam" id="PF04542">
    <property type="entry name" value="Sigma70_r2"/>
    <property type="match status" value="1"/>
</dbReference>
<feature type="domain" description="RNA polymerase sigma factor 70 region 4 type 2" evidence="6">
    <location>
        <begin position="136"/>
        <end position="179"/>
    </location>
</feature>
<dbReference type="InterPro" id="IPR039425">
    <property type="entry name" value="RNA_pol_sigma-70-like"/>
</dbReference>
<evidence type="ECO:0000256" key="1">
    <source>
        <dbReference type="ARBA" id="ARBA00010641"/>
    </source>
</evidence>
<dbReference type="Proteomes" id="UP000319949">
    <property type="component" value="Unassembled WGS sequence"/>
</dbReference>
<keyword evidence="3" id="KW-0731">Sigma factor</keyword>
<reference evidence="7 8" key="1">
    <citation type="submission" date="2019-06" db="EMBL/GenBank/DDBJ databases">
        <title>Genomic Encyclopedia of Type Strains, Phase IV (KMG-V): Genome sequencing to study the core and pangenomes of soil and plant-associated prokaryotes.</title>
        <authorList>
            <person name="Whitman W."/>
        </authorList>
    </citation>
    <scope>NUCLEOTIDE SEQUENCE [LARGE SCALE GENOMIC DNA]</scope>
    <source>
        <strain evidence="7 8">BR 510</strain>
    </source>
</reference>
<keyword evidence="4" id="KW-0804">Transcription</keyword>
<dbReference type="RefSeq" id="WP_063693521.1">
    <property type="nucleotide sequence ID" value="NZ_LVEM01000005.1"/>
</dbReference>
<feature type="domain" description="RNA polymerase sigma-70 region 2" evidence="5">
    <location>
        <begin position="38"/>
        <end position="100"/>
    </location>
</feature>
<dbReference type="Gene3D" id="1.10.10.10">
    <property type="entry name" value="Winged helix-like DNA-binding domain superfamily/Winged helix DNA-binding domain"/>
    <property type="match status" value="1"/>
</dbReference>
<accession>A0A560DFV5</accession>
<organism evidence="7 8">
    <name type="scientific">Bradyrhizobium stylosanthis</name>
    <dbReference type="NCBI Taxonomy" id="1803665"/>
    <lineage>
        <taxon>Bacteria</taxon>
        <taxon>Pseudomonadati</taxon>
        <taxon>Pseudomonadota</taxon>
        <taxon>Alphaproteobacteria</taxon>
        <taxon>Hyphomicrobiales</taxon>
        <taxon>Nitrobacteraceae</taxon>
        <taxon>Bradyrhizobium</taxon>
    </lineage>
</organism>
<dbReference type="InterPro" id="IPR013249">
    <property type="entry name" value="RNA_pol_sigma70_r4_t2"/>
</dbReference>
<dbReference type="InterPro" id="IPR013325">
    <property type="entry name" value="RNA_pol_sigma_r2"/>
</dbReference>
<name>A0A560DFV5_9BRAD</name>
<dbReference type="EMBL" id="VITK01000007">
    <property type="protein sequence ID" value="TWA95997.1"/>
    <property type="molecule type" value="Genomic_DNA"/>
</dbReference>
<dbReference type="GO" id="GO:0003677">
    <property type="term" value="F:DNA binding"/>
    <property type="evidence" value="ECO:0007669"/>
    <property type="project" value="InterPro"/>
</dbReference>
<gene>
    <name evidence="7" type="ORF">FBZ96_107187</name>
</gene>
<evidence type="ECO:0000313" key="7">
    <source>
        <dbReference type="EMBL" id="TWA95997.1"/>
    </source>
</evidence>
<dbReference type="NCBIfam" id="TIGR02937">
    <property type="entry name" value="sigma70-ECF"/>
    <property type="match status" value="1"/>
</dbReference>
<comment type="caution">
    <text evidence="7">The sequence shown here is derived from an EMBL/GenBank/DDBJ whole genome shotgun (WGS) entry which is preliminary data.</text>
</comment>
<dbReference type="PANTHER" id="PTHR43133:SF62">
    <property type="entry name" value="RNA POLYMERASE SIGMA FACTOR SIGZ"/>
    <property type="match status" value="1"/>
</dbReference>
<dbReference type="Gene3D" id="1.10.1740.10">
    <property type="match status" value="1"/>
</dbReference>
<dbReference type="PANTHER" id="PTHR43133">
    <property type="entry name" value="RNA POLYMERASE ECF-TYPE SIGMA FACTO"/>
    <property type="match status" value="1"/>
</dbReference>
<keyword evidence="8" id="KW-1185">Reference proteome</keyword>
<evidence type="ECO:0000313" key="8">
    <source>
        <dbReference type="Proteomes" id="UP000319949"/>
    </source>
</evidence>
<dbReference type="GO" id="GO:0006352">
    <property type="term" value="P:DNA-templated transcription initiation"/>
    <property type="evidence" value="ECO:0007669"/>
    <property type="project" value="InterPro"/>
</dbReference>
<dbReference type="InterPro" id="IPR007627">
    <property type="entry name" value="RNA_pol_sigma70_r2"/>
</dbReference>
<comment type="similarity">
    <text evidence="1">Belongs to the sigma-70 factor family. ECF subfamily.</text>
</comment>
<evidence type="ECO:0000256" key="3">
    <source>
        <dbReference type="ARBA" id="ARBA00023082"/>
    </source>
</evidence>
<dbReference type="SUPFAM" id="SSF88659">
    <property type="entry name" value="Sigma3 and sigma4 domains of RNA polymerase sigma factors"/>
    <property type="match status" value="1"/>
</dbReference>
<dbReference type="InterPro" id="IPR013324">
    <property type="entry name" value="RNA_pol_sigma_r3/r4-like"/>
</dbReference>
<sequence>MACSSLASQAQIEKLSELLARVSEGETRAFAELHTLTRGRLRRIALAVGAAPHDVDDILQETFLKVWRNAARFDSGRAPAMAWMSAIVRHTAIDHLRTRRQPNVELDEALAVPAAAGPSPTEDFDYVSAEPIARGVLARLPEDRRRLVALAYLEGESRASLSRRFGVPVGTIKTWLHRTILAVRKDCLAASAAA</sequence>
<proteinExistence type="inferred from homology"/>
<protein>
    <submittedName>
        <fullName evidence="7">RNA polymerase sigma-70 factor (ECF subfamily)</fullName>
    </submittedName>
</protein>
<dbReference type="SUPFAM" id="SSF88946">
    <property type="entry name" value="Sigma2 domain of RNA polymerase sigma factors"/>
    <property type="match status" value="1"/>
</dbReference>
<evidence type="ECO:0000256" key="2">
    <source>
        <dbReference type="ARBA" id="ARBA00023015"/>
    </source>
</evidence>
<dbReference type="Pfam" id="PF08281">
    <property type="entry name" value="Sigma70_r4_2"/>
    <property type="match status" value="1"/>
</dbReference>
<evidence type="ECO:0000259" key="6">
    <source>
        <dbReference type="Pfam" id="PF08281"/>
    </source>
</evidence>
<dbReference type="OrthoDB" id="9784272at2"/>
<evidence type="ECO:0000256" key="4">
    <source>
        <dbReference type="ARBA" id="ARBA00023163"/>
    </source>
</evidence>
<dbReference type="AlphaFoldDB" id="A0A560DFV5"/>
<dbReference type="GO" id="GO:0016987">
    <property type="term" value="F:sigma factor activity"/>
    <property type="evidence" value="ECO:0007669"/>
    <property type="project" value="UniProtKB-KW"/>
</dbReference>
<dbReference type="STRING" id="1803665.GCA_001641335_07057"/>
<evidence type="ECO:0000259" key="5">
    <source>
        <dbReference type="Pfam" id="PF04542"/>
    </source>
</evidence>